<dbReference type="GeneID" id="108563780"/>
<proteinExistence type="inferred from homology"/>
<keyword evidence="3" id="KW-1133">Transmembrane helix</keyword>
<dbReference type="PROSITE" id="PS00061">
    <property type="entry name" value="ADH_SHORT"/>
    <property type="match status" value="1"/>
</dbReference>
<dbReference type="RefSeq" id="XP_017778049.1">
    <property type="nucleotide sequence ID" value="XM_017922560.1"/>
</dbReference>
<sequence length="330" mass="36669">MLWSLIGIGVFVYGVVYLLALLLLDCDLELAIYERFGKSIGRLKGKVCFITGASSGIGEQTAIVLARHGVKLVLAARRRGELERVKRACLEESKGVLQDNDVLVLPMDLCDLNSHKALFDRAARHFNGIDILFNNAGRSQRAVFENIEMSVHKELFELNVFSVVNLTKIAIDHFNQRGSGQIAVTSSIAGVMGVPYSASYTASKHAIHGFMNCLRTEKTGKHIAVTLLCPGPTFTNFLQESFTGKSGEKYGETVQSTDKRMTGQRCGQLCAIAIANKTKESWMAVFPLIPFVYLYTYFPTIYGIMLKMVGPEKMFKLRDSNEKLAEDYKN</sequence>
<gene>
    <name evidence="5" type="primary">LOC108563780</name>
</gene>
<reference evidence="5" key="1">
    <citation type="submission" date="2025-08" db="UniProtKB">
        <authorList>
            <consortium name="RefSeq"/>
        </authorList>
    </citation>
    <scope>IDENTIFICATION</scope>
    <source>
        <tissue evidence="5">Whole Larva</tissue>
    </source>
</reference>
<evidence type="ECO:0000256" key="3">
    <source>
        <dbReference type="SAM" id="Phobius"/>
    </source>
</evidence>
<dbReference type="Gene3D" id="3.40.50.720">
    <property type="entry name" value="NAD(P)-binding Rossmann-like Domain"/>
    <property type="match status" value="1"/>
</dbReference>
<evidence type="ECO:0000256" key="2">
    <source>
        <dbReference type="RuleBase" id="RU000363"/>
    </source>
</evidence>
<evidence type="ECO:0000313" key="4">
    <source>
        <dbReference type="Proteomes" id="UP000695000"/>
    </source>
</evidence>
<name>A0ABM1MTZ9_NICVS</name>
<evidence type="ECO:0000256" key="1">
    <source>
        <dbReference type="ARBA" id="ARBA00023002"/>
    </source>
</evidence>
<feature type="transmembrane region" description="Helical" evidence="3">
    <location>
        <begin position="6"/>
        <end position="24"/>
    </location>
</feature>
<dbReference type="InterPro" id="IPR053011">
    <property type="entry name" value="SDR_family_member_7"/>
</dbReference>
<accession>A0ABM1MTZ9</accession>
<comment type="similarity">
    <text evidence="2">Belongs to the short-chain dehydrogenases/reductases (SDR) family.</text>
</comment>
<dbReference type="Proteomes" id="UP000695000">
    <property type="component" value="Unplaced"/>
</dbReference>
<dbReference type="PANTHER" id="PTHR44269">
    <property type="entry name" value="DEHYDROGENASE/REDUCTASE SDR FAMILY MEMBER 7-RELATED"/>
    <property type="match status" value="1"/>
</dbReference>
<dbReference type="InterPro" id="IPR020904">
    <property type="entry name" value="Sc_DH/Rdtase_CS"/>
</dbReference>
<dbReference type="InterPro" id="IPR002347">
    <property type="entry name" value="SDR_fam"/>
</dbReference>
<dbReference type="PRINTS" id="PR00080">
    <property type="entry name" value="SDRFAMILY"/>
</dbReference>
<keyword evidence="1" id="KW-0560">Oxidoreductase</keyword>
<dbReference type="SUPFAM" id="SSF51735">
    <property type="entry name" value="NAD(P)-binding Rossmann-fold domains"/>
    <property type="match status" value="1"/>
</dbReference>
<keyword evidence="4" id="KW-1185">Reference proteome</keyword>
<dbReference type="Pfam" id="PF00106">
    <property type="entry name" value="adh_short"/>
    <property type="match status" value="1"/>
</dbReference>
<dbReference type="InterPro" id="IPR036291">
    <property type="entry name" value="NAD(P)-bd_dom_sf"/>
</dbReference>
<protein>
    <submittedName>
        <fullName evidence="5">Dehydrogenase/reductase SDR family member 7</fullName>
    </submittedName>
</protein>
<dbReference type="PRINTS" id="PR00081">
    <property type="entry name" value="GDHRDH"/>
</dbReference>
<dbReference type="PANTHER" id="PTHR44269:SF1">
    <property type="entry name" value="DEHYDROGENASE_REDUCTASE SDR FAMILY MEMBER 7"/>
    <property type="match status" value="1"/>
</dbReference>
<evidence type="ECO:0000313" key="5">
    <source>
        <dbReference type="RefSeq" id="XP_017778049.1"/>
    </source>
</evidence>
<keyword evidence="3" id="KW-0472">Membrane</keyword>
<keyword evidence="3" id="KW-0812">Transmembrane</keyword>
<organism evidence="4 5">
    <name type="scientific">Nicrophorus vespilloides</name>
    <name type="common">Boreal carrion beetle</name>
    <dbReference type="NCBI Taxonomy" id="110193"/>
    <lineage>
        <taxon>Eukaryota</taxon>
        <taxon>Metazoa</taxon>
        <taxon>Ecdysozoa</taxon>
        <taxon>Arthropoda</taxon>
        <taxon>Hexapoda</taxon>
        <taxon>Insecta</taxon>
        <taxon>Pterygota</taxon>
        <taxon>Neoptera</taxon>
        <taxon>Endopterygota</taxon>
        <taxon>Coleoptera</taxon>
        <taxon>Polyphaga</taxon>
        <taxon>Staphyliniformia</taxon>
        <taxon>Silphidae</taxon>
        <taxon>Nicrophorinae</taxon>
        <taxon>Nicrophorus</taxon>
    </lineage>
</organism>
<feature type="transmembrane region" description="Helical" evidence="3">
    <location>
        <begin position="284"/>
        <end position="305"/>
    </location>
</feature>